<dbReference type="Gene3D" id="1.20.58.70">
    <property type="match status" value="1"/>
</dbReference>
<dbReference type="AlphaFoldDB" id="A0A251NG06"/>
<dbReference type="Pfam" id="PF00804">
    <property type="entry name" value="Syntaxin"/>
    <property type="match status" value="1"/>
</dbReference>
<evidence type="ECO:0000259" key="3">
    <source>
        <dbReference type="SMART" id="SM00503"/>
    </source>
</evidence>
<keyword evidence="2" id="KW-0175">Coiled coil</keyword>
<feature type="coiled-coil region" evidence="2">
    <location>
        <begin position="14"/>
        <end position="41"/>
    </location>
</feature>
<dbReference type="GO" id="GO:0005484">
    <property type="term" value="F:SNAP receptor activity"/>
    <property type="evidence" value="ECO:0000318"/>
    <property type="project" value="GO_Central"/>
</dbReference>
<accession>A0A251NG06</accession>
<dbReference type="GO" id="GO:0000149">
    <property type="term" value="F:SNARE binding"/>
    <property type="evidence" value="ECO:0000318"/>
    <property type="project" value="GO_Central"/>
</dbReference>
<keyword evidence="1" id="KW-0653">Protein transport</keyword>
<evidence type="ECO:0000313" key="5">
    <source>
        <dbReference type="Proteomes" id="UP000006882"/>
    </source>
</evidence>
<dbReference type="InterPro" id="IPR006011">
    <property type="entry name" value="Syntaxin_N"/>
</dbReference>
<proteinExistence type="predicted"/>
<gene>
    <name evidence="4" type="ORF">PRUPE_7G197300</name>
</gene>
<dbReference type="GO" id="GO:0006887">
    <property type="term" value="P:exocytosis"/>
    <property type="evidence" value="ECO:0000318"/>
    <property type="project" value="GO_Central"/>
</dbReference>
<dbReference type="Gramene" id="ONH97569">
    <property type="protein sequence ID" value="ONH97569"/>
    <property type="gene ID" value="PRUPE_7G197300"/>
</dbReference>
<dbReference type="GO" id="GO:0048278">
    <property type="term" value="P:vesicle docking"/>
    <property type="evidence" value="ECO:0000318"/>
    <property type="project" value="GO_Central"/>
</dbReference>
<dbReference type="GO" id="GO:0012505">
    <property type="term" value="C:endomembrane system"/>
    <property type="evidence" value="ECO:0000318"/>
    <property type="project" value="GO_Central"/>
</dbReference>
<sequence>MNDLFSGDKFFGDMESVKDELKELERLRQNLQSSHEHSKTLDNAKAVKDLRSRMEADVTFALKKAKVLKVRLKALDRSNAANRSLPCCGPGSSSDRTRISVVNGLRKKLKDSMDSFNSLRQKMLLGVLLYRSISLCSTNQYDRSLVRANSHAGAPRRCLQLMCLCLTAHRLCWRQGAPAAKAWWR</sequence>
<evidence type="ECO:0000256" key="1">
    <source>
        <dbReference type="ARBA" id="ARBA00022927"/>
    </source>
</evidence>
<dbReference type="InterPro" id="IPR010989">
    <property type="entry name" value="SNARE"/>
</dbReference>
<evidence type="ECO:0000313" key="4">
    <source>
        <dbReference type="EMBL" id="ONH97569.1"/>
    </source>
</evidence>
<dbReference type="SMR" id="A0A251NG06"/>
<dbReference type="SMART" id="SM00503">
    <property type="entry name" value="SynN"/>
    <property type="match status" value="1"/>
</dbReference>
<dbReference type="Proteomes" id="UP000006882">
    <property type="component" value="Chromosome G7"/>
</dbReference>
<dbReference type="CDD" id="cd00179">
    <property type="entry name" value="SynN"/>
    <property type="match status" value="1"/>
</dbReference>
<feature type="domain" description="Syntaxin N-terminal" evidence="3">
    <location>
        <begin position="2"/>
        <end position="128"/>
    </location>
</feature>
<dbReference type="SUPFAM" id="SSF47661">
    <property type="entry name" value="t-snare proteins"/>
    <property type="match status" value="1"/>
</dbReference>
<reference evidence="4 5" key="1">
    <citation type="journal article" date="2013" name="Nat. Genet.">
        <title>The high-quality draft genome of peach (Prunus persica) identifies unique patterns of genetic diversity, domestication and genome evolution.</title>
        <authorList>
            <consortium name="International Peach Genome Initiative"/>
            <person name="Verde I."/>
            <person name="Abbott A.G."/>
            <person name="Scalabrin S."/>
            <person name="Jung S."/>
            <person name="Shu S."/>
            <person name="Marroni F."/>
            <person name="Zhebentyayeva T."/>
            <person name="Dettori M.T."/>
            <person name="Grimwood J."/>
            <person name="Cattonaro F."/>
            <person name="Zuccolo A."/>
            <person name="Rossini L."/>
            <person name="Jenkins J."/>
            <person name="Vendramin E."/>
            <person name="Meisel L.A."/>
            <person name="Decroocq V."/>
            <person name="Sosinski B."/>
            <person name="Prochnik S."/>
            <person name="Mitros T."/>
            <person name="Policriti A."/>
            <person name="Cipriani G."/>
            <person name="Dondini L."/>
            <person name="Ficklin S."/>
            <person name="Goodstein D.M."/>
            <person name="Xuan P."/>
            <person name="Del Fabbro C."/>
            <person name="Aramini V."/>
            <person name="Copetti D."/>
            <person name="Gonzalez S."/>
            <person name="Horner D.S."/>
            <person name="Falchi R."/>
            <person name="Lucas S."/>
            <person name="Mica E."/>
            <person name="Maldonado J."/>
            <person name="Lazzari B."/>
            <person name="Bielenberg D."/>
            <person name="Pirona R."/>
            <person name="Miculan M."/>
            <person name="Barakat A."/>
            <person name="Testolin R."/>
            <person name="Stella A."/>
            <person name="Tartarini S."/>
            <person name="Tonutti P."/>
            <person name="Arus P."/>
            <person name="Orellana A."/>
            <person name="Wells C."/>
            <person name="Main D."/>
            <person name="Vizzotto G."/>
            <person name="Silva H."/>
            <person name="Salamini F."/>
            <person name="Schmutz J."/>
            <person name="Morgante M."/>
            <person name="Rokhsar D.S."/>
        </authorList>
    </citation>
    <scope>NUCLEOTIDE SEQUENCE [LARGE SCALE GENOMIC DNA]</scope>
    <source>
        <strain evidence="5">cv. Nemared</strain>
    </source>
</reference>
<dbReference type="GO" id="GO:0005886">
    <property type="term" value="C:plasma membrane"/>
    <property type="evidence" value="ECO:0000318"/>
    <property type="project" value="GO_Central"/>
</dbReference>
<dbReference type="FunFam" id="1.20.58.70:FF:000003">
    <property type="entry name" value="Qa-SNARE, Sso1/Syntaxin1-type, SYP12A-group"/>
    <property type="match status" value="1"/>
</dbReference>
<organism evidence="4 5">
    <name type="scientific">Prunus persica</name>
    <name type="common">Peach</name>
    <name type="synonym">Amygdalus persica</name>
    <dbReference type="NCBI Taxonomy" id="3760"/>
    <lineage>
        <taxon>Eukaryota</taxon>
        <taxon>Viridiplantae</taxon>
        <taxon>Streptophyta</taxon>
        <taxon>Embryophyta</taxon>
        <taxon>Tracheophyta</taxon>
        <taxon>Spermatophyta</taxon>
        <taxon>Magnoliopsida</taxon>
        <taxon>eudicotyledons</taxon>
        <taxon>Gunneridae</taxon>
        <taxon>Pentapetalae</taxon>
        <taxon>rosids</taxon>
        <taxon>fabids</taxon>
        <taxon>Rosales</taxon>
        <taxon>Rosaceae</taxon>
        <taxon>Amygdaloideae</taxon>
        <taxon>Amygdaleae</taxon>
        <taxon>Prunus</taxon>
    </lineage>
</organism>
<dbReference type="STRING" id="3760.A0A251NG06"/>
<name>A0A251NG06_PRUPE</name>
<keyword evidence="5" id="KW-1185">Reference proteome</keyword>
<dbReference type="OrthoDB" id="1721651at2759"/>
<dbReference type="GO" id="GO:0006886">
    <property type="term" value="P:intracellular protein transport"/>
    <property type="evidence" value="ECO:0000318"/>
    <property type="project" value="GO_Central"/>
</dbReference>
<protein>
    <recommendedName>
        <fullName evidence="3">Syntaxin N-terminal domain-containing protein</fullName>
    </recommendedName>
</protein>
<keyword evidence="1" id="KW-0813">Transport</keyword>
<dbReference type="GO" id="GO:0031201">
    <property type="term" value="C:SNARE complex"/>
    <property type="evidence" value="ECO:0000318"/>
    <property type="project" value="GO_Central"/>
</dbReference>
<dbReference type="GO" id="GO:0006906">
    <property type="term" value="P:vesicle fusion"/>
    <property type="evidence" value="ECO:0000318"/>
    <property type="project" value="GO_Central"/>
</dbReference>
<dbReference type="EMBL" id="CM007657">
    <property type="protein sequence ID" value="ONH97569.1"/>
    <property type="molecule type" value="Genomic_DNA"/>
</dbReference>
<evidence type="ECO:0000256" key="2">
    <source>
        <dbReference type="SAM" id="Coils"/>
    </source>
</evidence>